<dbReference type="AlphaFoldDB" id="A0A3P7LLG9"/>
<evidence type="ECO:0000313" key="2">
    <source>
        <dbReference type="Proteomes" id="UP000281553"/>
    </source>
</evidence>
<evidence type="ECO:0008006" key="3">
    <source>
        <dbReference type="Google" id="ProtNLM"/>
    </source>
</evidence>
<dbReference type="OrthoDB" id="6274462at2759"/>
<dbReference type="PANTHER" id="PTHR12881">
    <property type="entry name" value="MEDIATOR OF RNA POLYMERASE II TRANSCRIPTION SUBUNIT 1"/>
    <property type="match status" value="1"/>
</dbReference>
<dbReference type="InterPro" id="IPR051999">
    <property type="entry name" value="Mediator_complex_subunit_1"/>
</dbReference>
<keyword evidence="2" id="KW-1185">Reference proteome</keyword>
<reference evidence="1 2" key="1">
    <citation type="submission" date="2018-11" db="EMBL/GenBank/DDBJ databases">
        <authorList>
            <consortium name="Pathogen Informatics"/>
        </authorList>
    </citation>
    <scope>NUCLEOTIDE SEQUENCE [LARGE SCALE GENOMIC DNA]</scope>
</reference>
<sequence length="370" mass="40683">MSVVDAREHSLEDFFDLLPSLRSKFEDYPACLRRTAFCARFATLRYQLDRIALQCDMRINQTGPITTSLGQPAGIAWRLSSECFAVVVSAVPIEGYSLPPGTTPPQDDLASVSALCEELVEELRKRNYNALLAHITNLLALYNVPGDRCRAFLCLRVLEEDLTVLSAAANIDRENGAVNPPLVNLSPRNASEVATLVQSINFSAIGQLEPRAGGRFAALTYYVSPAQEAIARSRILKQAPPAPNLRGLLKGFFAFVGLRATADRIQHNLPFIPLVNLQKDESGLNIAQFATADNIKCGPIAAEFVLFLHPPLILTAEVTAEVEKITGELRLDACSMPVPPSPPPWPRLGFNCIALWDGIRHRTYHSRSIR</sequence>
<accession>A0A3P7LLG9</accession>
<dbReference type="GO" id="GO:0006357">
    <property type="term" value="P:regulation of transcription by RNA polymerase II"/>
    <property type="evidence" value="ECO:0007669"/>
    <property type="project" value="TreeGrafter"/>
</dbReference>
<dbReference type="PANTHER" id="PTHR12881:SF10">
    <property type="entry name" value="MEDIATOR OF RNA POLYMERASE II TRANSCRIPTION SUBUNIT 1"/>
    <property type="match status" value="1"/>
</dbReference>
<organism evidence="1 2">
    <name type="scientific">Dibothriocephalus latus</name>
    <name type="common">Fish tapeworm</name>
    <name type="synonym">Diphyllobothrium latum</name>
    <dbReference type="NCBI Taxonomy" id="60516"/>
    <lineage>
        <taxon>Eukaryota</taxon>
        <taxon>Metazoa</taxon>
        <taxon>Spiralia</taxon>
        <taxon>Lophotrochozoa</taxon>
        <taxon>Platyhelminthes</taxon>
        <taxon>Cestoda</taxon>
        <taxon>Eucestoda</taxon>
        <taxon>Diphyllobothriidea</taxon>
        <taxon>Diphyllobothriidae</taxon>
        <taxon>Dibothriocephalus</taxon>
    </lineage>
</organism>
<gene>
    <name evidence="1" type="ORF">DILT_LOCUS6589</name>
</gene>
<dbReference type="EMBL" id="UYRU01049896">
    <property type="protein sequence ID" value="VDN10758.1"/>
    <property type="molecule type" value="Genomic_DNA"/>
</dbReference>
<dbReference type="GO" id="GO:0016592">
    <property type="term" value="C:mediator complex"/>
    <property type="evidence" value="ECO:0007669"/>
    <property type="project" value="TreeGrafter"/>
</dbReference>
<protein>
    <recommendedName>
        <fullName evidence="3">Mediator of RNA polymerase II transcription subunit 1</fullName>
    </recommendedName>
</protein>
<name>A0A3P7LLG9_DIBLA</name>
<proteinExistence type="predicted"/>
<dbReference type="GO" id="GO:0003712">
    <property type="term" value="F:transcription coregulator activity"/>
    <property type="evidence" value="ECO:0007669"/>
    <property type="project" value="TreeGrafter"/>
</dbReference>
<dbReference type="Proteomes" id="UP000281553">
    <property type="component" value="Unassembled WGS sequence"/>
</dbReference>
<evidence type="ECO:0000313" key="1">
    <source>
        <dbReference type="EMBL" id="VDN10758.1"/>
    </source>
</evidence>